<dbReference type="STRING" id="743788.S8DT47"/>
<dbReference type="InParanoid" id="S8DT47"/>
<gene>
    <name evidence="1" type="ORF">FOMPIDRAFT_126943</name>
</gene>
<dbReference type="EMBL" id="KE504188">
    <property type="protein sequence ID" value="EPS96426.1"/>
    <property type="molecule type" value="Genomic_DNA"/>
</dbReference>
<protein>
    <submittedName>
        <fullName evidence="1">Uncharacterized protein</fullName>
    </submittedName>
</protein>
<sequence>MPDNIFNPNLMILDFDANQDTPFKALHVILLGVVKYFWRDAVSHVSAEGKQTLKARLTSVNVSGLDISPLRAQTLVQYAGSLVGRDFRAILQVAPLVLHGLIPEAAYEAWLALCRLAPMVFQPSIENTPEFLVRYLNEQYLRNVVLTYQLQRCLQTRVYDFLAATALWTTRWFNKPKFHLFLHLAEHI</sequence>
<dbReference type="PANTHER" id="PTHR31912:SF34">
    <property type="entry name" value="NOTOCHORD-RELATED PROTEIN"/>
    <property type="match status" value="1"/>
</dbReference>
<dbReference type="eggNOG" id="ENOG502SBYH">
    <property type="taxonomic scope" value="Eukaryota"/>
</dbReference>
<accession>S8DT47</accession>
<evidence type="ECO:0000313" key="2">
    <source>
        <dbReference type="Proteomes" id="UP000015241"/>
    </source>
</evidence>
<name>S8DT47_FOMSC</name>
<dbReference type="AlphaFoldDB" id="S8DT47"/>
<evidence type="ECO:0000313" key="1">
    <source>
        <dbReference type="EMBL" id="EPS96426.1"/>
    </source>
</evidence>
<keyword evidence="2" id="KW-1185">Reference proteome</keyword>
<dbReference type="PANTHER" id="PTHR31912">
    <property type="entry name" value="IP13529P"/>
    <property type="match status" value="1"/>
</dbReference>
<proteinExistence type="predicted"/>
<dbReference type="HOGENOM" id="CLU_004591_3_1_1"/>
<organism evidence="1 2">
    <name type="scientific">Fomitopsis schrenkii</name>
    <name type="common">Brown rot fungus</name>
    <dbReference type="NCBI Taxonomy" id="2126942"/>
    <lineage>
        <taxon>Eukaryota</taxon>
        <taxon>Fungi</taxon>
        <taxon>Dikarya</taxon>
        <taxon>Basidiomycota</taxon>
        <taxon>Agaricomycotina</taxon>
        <taxon>Agaricomycetes</taxon>
        <taxon>Polyporales</taxon>
        <taxon>Fomitopsis</taxon>
    </lineage>
</organism>
<dbReference type="OrthoDB" id="2506088at2759"/>
<reference evidence="1 2" key="1">
    <citation type="journal article" date="2012" name="Science">
        <title>The Paleozoic origin of enzymatic lignin decomposition reconstructed from 31 fungal genomes.</title>
        <authorList>
            <person name="Floudas D."/>
            <person name="Binder M."/>
            <person name="Riley R."/>
            <person name="Barry K."/>
            <person name="Blanchette R.A."/>
            <person name="Henrissat B."/>
            <person name="Martinez A.T."/>
            <person name="Otillar R."/>
            <person name="Spatafora J.W."/>
            <person name="Yadav J.S."/>
            <person name="Aerts A."/>
            <person name="Benoit I."/>
            <person name="Boyd A."/>
            <person name="Carlson A."/>
            <person name="Copeland A."/>
            <person name="Coutinho P.M."/>
            <person name="de Vries R.P."/>
            <person name="Ferreira P."/>
            <person name="Findley K."/>
            <person name="Foster B."/>
            <person name="Gaskell J."/>
            <person name="Glotzer D."/>
            <person name="Gorecki P."/>
            <person name="Heitman J."/>
            <person name="Hesse C."/>
            <person name="Hori C."/>
            <person name="Igarashi K."/>
            <person name="Jurgens J.A."/>
            <person name="Kallen N."/>
            <person name="Kersten P."/>
            <person name="Kohler A."/>
            <person name="Kuees U."/>
            <person name="Kumar T.K.A."/>
            <person name="Kuo A."/>
            <person name="LaButti K."/>
            <person name="Larrondo L.F."/>
            <person name="Lindquist E."/>
            <person name="Ling A."/>
            <person name="Lombard V."/>
            <person name="Lucas S."/>
            <person name="Lundell T."/>
            <person name="Martin R."/>
            <person name="McLaughlin D.J."/>
            <person name="Morgenstern I."/>
            <person name="Morin E."/>
            <person name="Murat C."/>
            <person name="Nagy L.G."/>
            <person name="Nolan M."/>
            <person name="Ohm R.A."/>
            <person name="Patyshakuliyeva A."/>
            <person name="Rokas A."/>
            <person name="Ruiz-Duenas F.J."/>
            <person name="Sabat G."/>
            <person name="Salamov A."/>
            <person name="Samejima M."/>
            <person name="Schmutz J."/>
            <person name="Slot J.C."/>
            <person name="St John F."/>
            <person name="Stenlid J."/>
            <person name="Sun H."/>
            <person name="Sun S."/>
            <person name="Syed K."/>
            <person name="Tsang A."/>
            <person name="Wiebenga A."/>
            <person name="Young D."/>
            <person name="Pisabarro A."/>
            <person name="Eastwood D.C."/>
            <person name="Martin F."/>
            <person name="Cullen D."/>
            <person name="Grigoriev I.V."/>
            <person name="Hibbett D.S."/>
        </authorList>
    </citation>
    <scope>NUCLEOTIDE SEQUENCE</scope>
    <source>
        <strain evidence="2">FP-58527</strain>
    </source>
</reference>
<dbReference type="Proteomes" id="UP000015241">
    <property type="component" value="Unassembled WGS sequence"/>
</dbReference>